<dbReference type="EMBL" id="GISG01174577">
    <property type="protein sequence ID" value="MBA4652428.1"/>
    <property type="molecule type" value="Transcribed_RNA"/>
</dbReference>
<dbReference type="PANTHER" id="PTHR35485:SF4">
    <property type="entry name" value="EXPRESSED PROTEIN"/>
    <property type="match status" value="1"/>
</dbReference>
<evidence type="ECO:0000313" key="1">
    <source>
        <dbReference type="EMBL" id="MBA4652428.1"/>
    </source>
</evidence>
<reference evidence="1" key="1">
    <citation type="journal article" date="2013" name="J. Plant Res.">
        <title>Effect of fungi and light on seed germination of three Opuntia species from semiarid lands of central Mexico.</title>
        <authorList>
            <person name="Delgado-Sanchez P."/>
            <person name="Jimenez-Bremont J.F."/>
            <person name="Guerrero-Gonzalez Mde L."/>
            <person name="Flores J."/>
        </authorList>
    </citation>
    <scope>NUCLEOTIDE SEQUENCE</scope>
    <source>
        <tissue evidence="1">Cladode</tissue>
    </source>
</reference>
<dbReference type="PANTHER" id="PTHR35485">
    <property type="entry name" value="OS01G0888900 PROTEIN"/>
    <property type="match status" value="1"/>
</dbReference>
<name>A0A7C9E2M3_OPUST</name>
<sequence length="135" mass="15096">MEGLIPLVCKAIKRSNTKRQYRCLSKGNAQTYNIADFYGYDVDNHDGDDDDHDRVGKFYSPQIETRGAFDARRDGHRRSMSTGYKINGGYNLNYEHEGHGGGIHGGLSTPPPPPPNMQLKRFSSHRMFSCVTGAT</sequence>
<protein>
    <submittedName>
        <fullName evidence="1">Uncharacterized protein</fullName>
    </submittedName>
</protein>
<accession>A0A7C9E2M3</accession>
<reference evidence="1" key="2">
    <citation type="submission" date="2020-07" db="EMBL/GenBank/DDBJ databases">
        <authorList>
            <person name="Vera ALvarez R."/>
            <person name="Arias-Moreno D.M."/>
            <person name="Jimenez-Jacinto V."/>
            <person name="Jimenez-Bremont J.F."/>
            <person name="Swaminathan K."/>
            <person name="Moose S.P."/>
            <person name="Guerrero-Gonzalez M.L."/>
            <person name="Marino-Ramirez L."/>
            <person name="Landsman D."/>
            <person name="Rodriguez-Kessler M."/>
            <person name="Delgado-Sanchez P."/>
        </authorList>
    </citation>
    <scope>NUCLEOTIDE SEQUENCE</scope>
    <source>
        <tissue evidence="1">Cladode</tissue>
    </source>
</reference>
<organism evidence="1">
    <name type="scientific">Opuntia streptacantha</name>
    <name type="common">Prickly pear cactus</name>
    <name type="synonym">Opuntia cardona</name>
    <dbReference type="NCBI Taxonomy" id="393608"/>
    <lineage>
        <taxon>Eukaryota</taxon>
        <taxon>Viridiplantae</taxon>
        <taxon>Streptophyta</taxon>
        <taxon>Embryophyta</taxon>
        <taxon>Tracheophyta</taxon>
        <taxon>Spermatophyta</taxon>
        <taxon>Magnoliopsida</taxon>
        <taxon>eudicotyledons</taxon>
        <taxon>Gunneridae</taxon>
        <taxon>Pentapetalae</taxon>
        <taxon>Caryophyllales</taxon>
        <taxon>Cactineae</taxon>
        <taxon>Cactaceae</taxon>
        <taxon>Opuntioideae</taxon>
        <taxon>Opuntia</taxon>
    </lineage>
</organism>
<proteinExistence type="predicted"/>
<dbReference type="AlphaFoldDB" id="A0A7C9E2M3"/>